<organism evidence="1 2">
    <name type="scientific">Enterococcus phoeniculicola ATCC BAA-412</name>
    <dbReference type="NCBI Taxonomy" id="1158610"/>
    <lineage>
        <taxon>Bacteria</taxon>
        <taxon>Bacillati</taxon>
        <taxon>Bacillota</taxon>
        <taxon>Bacilli</taxon>
        <taxon>Lactobacillales</taxon>
        <taxon>Enterococcaceae</taxon>
        <taxon>Enterococcus</taxon>
    </lineage>
</organism>
<gene>
    <name evidence="1" type="ORF">UC3_03186</name>
</gene>
<reference evidence="1 2" key="1">
    <citation type="submission" date="2013-02" db="EMBL/GenBank/DDBJ databases">
        <title>The Genome Sequence of Enterococcus phoeniculicola BAA-412.</title>
        <authorList>
            <consortium name="The Broad Institute Genome Sequencing Platform"/>
            <consortium name="The Broad Institute Genome Sequencing Center for Infectious Disease"/>
            <person name="Earl A.M."/>
            <person name="Gilmore M.S."/>
            <person name="Lebreton F."/>
            <person name="Walker B."/>
            <person name="Young S.K."/>
            <person name="Zeng Q."/>
            <person name="Gargeya S."/>
            <person name="Fitzgerald M."/>
            <person name="Haas B."/>
            <person name="Abouelleil A."/>
            <person name="Alvarado L."/>
            <person name="Arachchi H.M."/>
            <person name="Berlin A.M."/>
            <person name="Chapman S.B."/>
            <person name="Dewar J."/>
            <person name="Goldberg J."/>
            <person name="Griggs A."/>
            <person name="Gujja S."/>
            <person name="Hansen M."/>
            <person name="Howarth C."/>
            <person name="Imamovic A."/>
            <person name="Larimer J."/>
            <person name="McCowan C."/>
            <person name="Murphy C."/>
            <person name="Neiman D."/>
            <person name="Pearson M."/>
            <person name="Priest M."/>
            <person name="Roberts A."/>
            <person name="Saif S."/>
            <person name="Shea T."/>
            <person name="Sisk P."/>
            <person name="Sykes S."/>
            <person name="Wortman J."/>
            <person name="Nusbaum C."/>
            <person name="Birren B."/>
        </authorList>
    </citation>
    <scope>NUCLEOTIDE SEQUENCE [LARGE SCALE GENOMIC DNA]</scope>
    <source>
        <strain evidence="1 2">ATCC BAA-412</strain>
    </source>
</reference>
<evidence type="ECO:0000313" key="2">
    <source>
        <dbReference type="Proteomes" id="UP000013785"/>
    </source>
</evidence>
<dbReference type="Proteomes" id="UP000013785">
    <property type="component" value="Unassembled WGS sequence"/>
</dbReference>
<dbReference type="eggNOG" id="ENOG5033BHZ">
    <property type="taxonomic scope" value="Bacteria"/>
</dbReference>
<dbReference type="AlphaFoldDB" id="R3W1T6"/>
<dbReference type="HOGENOM" id="CLU_160625_2_0_9"/>
<dbReference type="EMBL" id="AJAT01000018">
    <property type="protein sequence ID" value="EOL41622.1"/>
    <property type="molecule type" value="Genomic_DNA"/>
</dbReference>
<dbReference type="PATRIC" id="fig|1158610.3.peg.3173"/>
<keyword evidence="2" id="KW-1185">Reference proteome</keyword>
<proteinExistence type="predicted"/>
<dbReference type="STRING" id="154621.RV11_GL002856"/>
<evidence type="ECO:0000313" key="1">
    <source>
        <dbReference type="EMBL" id="EOL41622.1"/>
    </source>
</evidence>
<comment type="caution">
    <text evidence="1">The sequence shown here is derived from an EMBL/GenBank/DDBJ whole genome shotgun (WGS) entry which is preliminary data.</text>
</comment>
<accession>R3W1T6</accession>
<name>R3W1T6_9ENTE</name>
<protein>
    <submittedName>
        <fullName evidence="1">Uncharacterized protein</fullName>
    </submittedName>
</protein>
<sequence>MSAIRYLDMVDFRSIERMTLYEYEIRMTAFRLKSLDQLNKIHEQAWANQQVQATKKIGKKEVPYFNTYKKFFDFEKYEKQVLGIEEKQNLTLKSLLIKANSKKGGNHGKS</sequence>